<dbReference type="InterPro" id="IPR016082">
    <property type="entry name" value="Ribosomal_uL30_ferredoxin-like"/>
</dbReference>
<reference evidence="5" key="1">
    <citation type="submission" date="2020-05" db="EMBL/GenBank/DDBJ databases">
        <authorList>
            <person name="Chiriac C."/>
            <person name="Salcher M."/>
            <person name="Ghai R."/>
            <person name="Kavagutti S V."/>
        </authorList>
    </citation>
    <scope>NUCLEOTIDE SEQUENCE</scope>
</reference>
<dbReference type="InterPro" id="IPR018038">
    <property type="entry name" value="Ribosomal_uL30_CS"/>
</dbReference>
<gene>
    <name evidence="5" type="ORF">UFOPK3547_00870</name>
</gene>
<keyword evidence="2" id="KW-0689">Ribosomal protein</keyword>
<dbReference type="Gene3D" id="3.30.1390.20">
    <property type="entry name" value="Ribosomal protein L30, ferredoxin-like fold domain"/>
    <property type="match status" value="1"/>
</dbReference>
<evidence type="ECO:0000256" key="1">
    <source>
        <dbReference type="ARBA" id="ARBA00007594"/>
    </source>
</evidence>
<dbReference type="HAMAP" id="MF_01371_B">
    <property type="entry name" value="Ribosomal_uL30_B"/>
    <property type="match status" value="1"/>
</dbReference>
<evidence type="ECO:0000256" key="2">
    <source>
        <dbReference type="ARBA" id="ARBA00022980"/>
    </source>
</evidence>
<dbReference type="PANTHER" id="PTHR15892">
    <property type="entry name" value="MITOCHONDRIAL RIBOSOMAL PROTEIN L30"/>
    <property type="match status" value="1"/>
</dbReference>
<evidence type="ECO:0000313" key="5">
    <source>
        <dbReference type="EMBL" id="CAB4343952.1"/>
    </source>
</evidence>
<keyword evidence="3" id="KW-0687">Ribonucleoprotein</keyword>
<dbReference type="InterPro" id="IPR036919">
    <property type="entry name" value="Ribo_uL30_ferredoxin-like_sf"/>
</dbReference>
<evidence type="ECO:0000259" key="4">
    <source>
        <dbReference type="Pfam" id="PF00327"/>
    </source>
</evidence>
<dbReference type="InterPro" id="IPR005996">
    <property type="entry name" value="Ribosomal_uL30_bac-type"/>
</dbReference>
<dbReference type="CDD" id="cd01658">
    <property type="entry name" value="Ribosomal_L30"/>
    <property type="match status" value="1"/>
</dbReference>
<dbReference type="AlphaFoldDB" id="A0A6J5ZRH4"/>
<dbReference type="PIRSF" id="PIRSF002211">
    <property type="entry name" value="Ribosomal_L30_bac-type"/>
    <property type="match status" value="1"/>
</dbReference>
<evidence type="ECO:0000256" key="3">
    <source>
        <dbReference type="ARBA" id="ARBA00023274"/>
    </source>
</evidence>
<dbReference type="NCBIfam" id="TIGR01308">
    <property type="entry name" value="rpmD_bact"/>
    <property type="match status" value="1"/>
</dbReference>
<dbReference type="SUPFAM" id="SSF55129">
    <property type="entry name" value="Ribosomal protein L30p/L7e"/>
    <property type="match status" value="1"/>
</dbReference>
<dbReference type="GO" id="GO:0022625">
    <property type="term" value="C:cytosolic large ribosomal subunit"/>
    <property type="evidence" value="ECO:0007669"/>
    <property type="project" value="TreeGrafter"/>
</dbReference>
<dbReference type="Pfam" id="PF00327">
    <property type="entry name" value="Ribosomal_L30"/>
    <property type="match status" value="1"/>
</dbReference>
<feature type="domain" description="Large ribosomal subunit protein uL30-like ferredoxin-like fold" evidence="4">
    <location>
        <begin position="4"/>
        <end position="54"/>
    </location>
</feature>
<comment type="similarity">
    <text evidence="1">Belongs to the universal ribosomal protein uL30 family.</text>
</comment>
<dbReference type="GO" id="GO:0003735">
    <property type="term" value="F:structural constituent of ribosome"/>
    <property type="evidence" value="ECO:0007669"/>
    <property type="project" value="InterPro"/>
</dbReference>
<dbReference type="PANTHER" id="PTHR15892:SF2">
    <property type="entry name" value="LARGE RIBOSOMAL SUBUNIT PROTEIN UL30M"/>
    <property type="match status" value="1"/>
</dbReference>
<organism evidence="5">
    <name type="scientific">freshwater metagenome</name>
    <dbReference type="NCBI Taxonomy" id="449393"/>
    <lineage>
        <taxon>unclassified sequences</taxon>
        <taxon>metagenomes</taxon>
        <taxon>ecological metagenomes</taxon>
    </lineage>
</organism>
<protein>
    <submittedName>
        <fullName evidence="5">Unannotated protein</fullName>
    </submittedName>
</protein>
<name>A0A6J5ZRH4_9ZZZZ</name>
<dbReference type="GO" id="GO:0006412">
    <property type="term" value="P:translation"/>
    <property type="evidence" value="ECO:0007669"/>
    <property type="project" value="InterPro"/>
</dbReference>
<sequence length="61" mass="6494">MSALRVTQVRSSNGSKAAQLATLRSLGLRGIGQTVEVNDNPPARGMLHSVRHLVRVEGDDA</sequence>
<dbReference type="PROSITE" id="PS00634">
    <property type="entry name" value="RIBOSOMAL_L30"/>
    <property type="match status" value="1"/>
</dbReference>
<dbReference type="EMBL" id="CAESAN010000063">
    <property type="protein sequence ID" value="CAB4343952.1"/>
    <property type="molecule type" value="Genomic_DNA"/>
</dbReference>
<proteinExistence type="inferred from homology"/>
<accession>A0A6J5ZRH4</accession>